<dbReference type="Proteomes" id="UP000222542">
    <property type="component" value="Unassembled WGS sequence"/>
</dbReference>
<dbReference type="PANTHER" id="PTHR11606">
    <property type="entry name" value="GLUTAMATE DEHYDROGENASE"/>
    <property type="match status" value="1"/>
</dbReference>
<reference evidence="2 3" key="1">
    <citation type="journal article" date="2014" name="Nat. Genet.">
        <title>Genome sequence of the hot pepper provides insights into the evolution of pungency in Capsicum species.</title>
        <authorList>
            <person name="Kim S."/>
            <person name="Park M."/>
            <person name="Yeom S.I."/>
            <person name="Kim Y.M."/>
            <person name="Lee J.M."/>
            <person name="Lee H.A."/>
            <person name="Seo E."/>
            <person name="Choi J."/>
            <person name="Cheong K."/>
            <person name="Kim K.T."/>
            <person name="Jung K."/>
            <person name="Lee G.W."/>
            <person name="Oh S.K."/>
            <person name="Bae C."/>
            <person name="Kim S.B."/>
            <person name="Lee H.Y."/>
            <person name="Kim S.Y."/>
            <person name="Kim M.S."/>
            <person name="Kang B.C."/>
            <person name="Jo Y.D."/>
            <person name="Yang H.B."/>
            <person name="Jeong H.J."/>
            <person name="Kang W.H."/>
            <person name="Kwon J.K."/>
            <person name="Shin C."/>
            <person name="Lim J.Y."/>
            <person name="Park J.H."/>
            <person name="Huh J.H."/>
            <person name="Kim J.S."/>
            <person name="Kim B.D."/>
            <person name="Cohen O."/>
            <person name="Paran I."/>
            <person name="Suh M.C."/>
            <person name="Lee S.B."/>
            <person name="Kim Y.K."/>
            <person name="Shin Y."/>
            <person name="Noh S.J."/>
            <person name="Park J."/>
            <person name="Seo Y.S."/>
            <person name="Kwon S.Y."/>
            <person name="Kim H.A."/>
            <person name="Park J.M."/>
            <person name="Kim H.J."/>
            <person name="Choi S.B."/>
            <person name="Bosland P.W."/>
            <person name="Reeves G."/>
            <person name="Jo S.H."/>
            <person name="Lee B.W."/>
            <person name="Cho H.T."/>
            <person name="Choi H.S."/>
            <person name="Lee M.S."/>
            <person name="Yu Y."/>
            <person name="Do Choi Y."/>
            <person name="Park B.S."/>
            <person name="van Deynze A."/>
            <person name="Ashrafi H."/>
            <person name="Hill T."/>
            <person name="Kim W.T."/>
            <person name="Pai H.S."/>
            <person name="Ahn H.K."/>
            <person name="Yeam I."/>
            <person name="Giovannoni J.J."/>
            <person name="Rose J.K."/>
            <person name="Sorensen I."/>
            <person name="Lee S.J."/>
            <person name="Kim R.W."/>
            <person name="Choi I.Y."/>
            <person name="Choi B.S."/>
            <person name="Lim J.S."/>
            <person name="Lee Y.H."/>
            <person name="Choi D."/>
        </authorList>
    </citation>
    <scope>NUCLEOTIDE SEQUENCE [LARGE SCALE GENOMIC DNA]</scope>
    <source>
        <strain evidence="3">cv. CM334</strain>
    </source>
</reference>
<accession>A0A2G2Z414</accession>
<evidence type="ECO:0000313" key="3">
    <source>
        <dbReference type="Proteomes" id="UP000222542"/>
    </source>
</evidence>
<evidence type="ECO:0000313" key="2">
    <source>
        <dbReference type="EMBL" id="PHT76605.1"/>
    </source>
</evidence>
<evidence type="ECO:0000256" key="1">
    <source>
        <dbReference type="ARBA" id="ARBA00023002"/>
    </source>
</evidence>
<dbReference type="SUPFAM" id="SSF53223">
    <property type="entry name" value="Aminoacid dehydrogenase-like, N-terminal domain"/>
    <property type="match status" value="1"/>
</dbReference>
<dbReference type="EMBL" id="AYRZ02000007">
    <property type="protein sequence ID" value="PHT76605.1"/>
    <property type="molecule type" value="Genomic_DNA"/>
</dbReference>
<protein>
    <submittedName>
        <fullName evidence="2">Uncharacterized protein</fullName>
    </submittedName>
</protein>
<dbReference type="Gene3D" id="3.40.50.10860">
    <property type="entry name" value="Leucine Dehydrogenase, chain A, domain 1"/>
    <property type="match status" value="1"/>
</dbReference>
<reference evidence="2 3" key="2">
    <citation type="journal article" date="2017" name="Genome Biol.">
        <title>New reference genome sequences of hot pepper reveal the massive evolution of plant disease-resistance genes by retroduplication.</title>
        <authorList>
            <person name="Kim S."/>
            <person name="Park J."/>
            <person name="Yeom S.I."/>
            <person name="Kim Y.M."/>
            <person name="Seo E."/>
            <person name="Kim K.T."/>
            <person name="Kim M.S."/>
            <person name="Lee J.M."/>
            <person name="Cheong K."/>
            <person name="Shin H.S."/>
            <person name="Kim S.B."/>
            <person name="Han K."/>
            <person name="Lee J."/>
            <person name="Park M."/>
            <person name="Lee H.A."/>
            <person name="Lee H.Y."/>
            <person name="Lee Y."/>
            <person name="Oh S."/>
            <person name="Lee J.H."/>
            <person name="Choi E."/>
            <person name="Choi E."/>
            <person name="Lee S.E."/>
            <person name="Jeon J."/>
            <person name="Kim H."/>
            <person name="Choi G."/>
            <person name="Song H."/>
            <person name="Lee J."/>
            <person name="Lee S.C."/>
            <person name="Kwon J.K."/>
            <person name="Lee H.Y."/>
            <person name="Koo N."/>
            <person name="Hong Y."/>
            <person name="Kim R.W."/>
            <person name="Kang W.H."/>
            <person name="Huh J.H."/>
            <person name="Kang B.C."/>
            <person name="Yang T.J."/>
            <person name="Lee Y.H."/>
            <person name="Bennetzen J.L."/>
            <person name="Choi D."/>
        </authorList>
    </citation>
    <scope>NUCLEOTIDE SEQUENCE [LARGE SCALE GENOMIC DNA]</scope>
    <source>
        <strain evidence="3">cv. CM334</strain>
    </source>
</reference>
<dbReference type="PANTHER" id="PTHR11606:SF24">
    <property type="entry name" value="NAD-SPECIFIC GLUTAMATE DEHYDROGENASE"/>
    <property type="match status" value="1"/>
</dbReference>
<sequence length="104" mass="12242">MWELRVKLASKDLSISELQRFTHVYTQKIHDLIGIHTDVPALDDRRQCPDRLIGTLYKQTMAWILDEHSKFHGNLPTLVTGKPIVRILQHVIEDPSDRRDTWWS</sequence>
<gene>
    <name evidence="2" type="ORF">T459_20127</name>
</gene>
<organism evidence="2 3">
    <name type="scientific">Capsicum annuum</name>
    <name type="common">Capsicum pepper</name>
    <dbReference type="NCBI Taxonomy" id="4072"/>
    <lineage>
        <taxon>Eukaryota</taxon>
        <taxon>Viridiplantae</taxon>
        <taxon>Streptophyta</taxon>
        <taxon>Embryophyta</taxon>
        <taxon>Tracheophyta</taxon>
        <taxon>Spermatophyta</taxon>
        <taxon>Magnoliopsida</taxon>
        <taxon>eudicotyledons</taxon>
        <taxon>Gunneridae</taxon>
        <taxon>Pentapetalae</taxon>
        <taxon>asterids</taxon>
        <taxon>lamiids</taxon>
        <taxon>Solanales</taxon>
        <taxon>Solanaceae</taxon>
        <taxon>Solanoideae</taxon>
        <taxon>Capsiceae</taxon>
        <taxon>Capsicum</taxon>
    </lineage>
</organism>
<proteinExistence type="predicted"/>
<keyword evidence="3" id="KW-1185">Reference proteome</keyword>
<dbReference type="InterPro" id="IPR046346">
    <property type="entry name" value="Aminoacid_DH-like_N_sf"/>
</dbReference>
<dbReference type="GO" id="GO:0016491">
    <property type="term" value="F:oxidoreductase activity"/>
    <property type="evidence" value="ECO:0007669"/>
    <property type="project" value="UniProtKB-KW"/>
</dbReference>
<keyword evidence="1" id="KW-0560">Oxidoreductase</keyword>
<dbReference type="STRING" id="4072.A0A2G2Z414"/>
<comment type="caution">
    <text evidence="2">The sequence shown here is derived from an EMBL/GenBank/DDBJ whole genome shotgun (WGS) entry which is preliminary data.</text>
</comment>
<dbReference type="AlphaFoldDB" id="A0A2G2Z414"/>
<dbReference type="Gramene" id="PHT76605">
    <property type="protein sequence ID" value="PHT76605"/>
    <property type="gene ID" value="T459_20127"/>
</dbReference>
<name>A0A2G2Z414_CAPAN</name>